<accession>A0A6G0YE41</accession>
<dbReference type="OrthoDB" id="6594806at2759"/>
<comment type="caution">
    <text evidence="1">The sequence shown here is derived from an EMBL/GenBank/DDBJ whole genome shotgun (WGS) entry which is preliminary data.</text>
</comment>
<name>A0A6G0YE41_APHCR</name>
<dbReference type="AlphaFoldDB" id="A0A6G0YE41"/>
<proteinExistence type="predicted"/>
<sequence length="106" mass="12396">MNVTKTKIRNRMGQQMLVALIRIKIHNQVKKNCCNTFTPTANMLKEFNTKMYNSDDNPKIANLHNEENEMFNSIELFDTFMTDIVETFYSAWENTMGSVPHRLLCS</sequence>
<gene>
    <name evidence="1" type="ORF">FWK35_00022537</name>
</gene>
<evidence type="ECO:0000313" key="1">
    <source>
        <dbReference type="EMBL" id="KAF0754231.1"/>
    </source>
</evidence>
<dbReference type="Proteomes" id="UP000478052">
    <property type="component" value="Unassembled WGS sequence"/>
</dbReference>
<keyword evidence="2" id="KW-1185">Reference proteome</keyword>
<protein>
    <submittedName>
        <fullName evidence="1">Uncharacterized protein</fullName>
    </submittedName>
</protein>
<organism evidence="1 2">
    <name type="scientific">Aphis craccivora</name>
    <name type="common">Cowpea aphid</name>
    <dbReference type="NCBI Taxonomy" id="307492"/>
    <lineage>
        <taxon>Eukaryota</taxon>
        <taxon>Metazoa</taxon>
        <taxon>Ecdysozoa</taxon>
        <taxon>Arthropoda</taxon>
        <taxon>Hexapoda</taxon>
        <taxon>Insecta</taxon>
        <taxon>Pterygota</taxon>
        <taxon>Neoptera</taxon>
        <taxon>Paraneoptera</taxon>
        <taxon>Hemiptera</taxon>
        <taxon>Sternorrhyncha</taxon>
        <taxon>Aphidomorpha</taxon>
        <taxon>Aphidoidea</taxon>
        <taxon>Aphididae</taxon>
        <taxon>Aphidini</taxon>
        <taxon>Aphis</taxon>
        <taxon>Aphis</taxon>
    </lineage>
</organism>
<reference evidence="1 2" key="1">
    <citation type="submission" date="2019-08" db="EMBL/GenBank/DDBJ databases">
        <title>Whole genome of Aphis craccivora.</title>
        <authorList>
            <person name="Voronova N.V."/>
            <person name="Shulinski R.S."/>
            <person name="Bandarenka Y.V."/>
            <person name="Zhorov D.G."/>
            <person name="Warner D."/>
        </authorList>
    </citation>
    <scope>NUCLEOTIDE SEQUENCE [LARGE SCALE GENOMIC DNA]</scope>
    <source>
        <strain evidence="1">180601</strain>
        <tissue evidence="1">Whole Body</tissue>
    </source>
</reference>
<evidence type="ECO:0000313" key="2">
    <source>
        <dbReference type="Proteomes" id="UP000478052"/>
    </source>
</evidence>
<dbReference type="EMBL" id="VUJU01004474">
    <property type="protein sequence ID" value="KAF0754231.1"/>
    <property type="molecule type" value="Genomic_DNA"/>
</dbReference>